<dbReference type="InterPro" id="IPR003439">
    <property type="entry name" value="ABC_transporter-like_ATP-bd"/>
</dbReference>
<evidence type="ECO:0000256" key="2">
    <source>
        <dbReference type="ARBA" id="ARBA00022741"/>
    </source>
</evidence>
<evidence type="ECO:0000256" key="3">
    <source>
        <dbReference type="ARBA" id="ARBA00022840"/>
    </source>
</evidence>
<comment type="caution">
    <text evidence="5">The sequence shown here is derived from an EMBL/GenBank/DDBJ whole genome shotgun (WGS) entry which is preliminary data.</text>
</comment>
<keyword evidence="1" id="KW-0813">Transport</keyword>
<dbReference type="EMBL" id="QFFZ01000014">
    <property type="protein sequence ID" value="TEB11434.1"/>
    <property type="molecule type" value="Genomic_DNA"/>
</dbReference>
<dbReference type="Pfam" id="PF00005">
    <property type="entry name" value="ABC_tran"/>
    <property type="match status" value="1"/>
</dbReference>
<evidence type="ECO:0000259" key="4">
    <source>
        <dbReference type="PROSITE" id="PS50893"/>
    </source>
</evidence>
<protein>
    <submittedName>
        <fullName evidence="5">Putative ABC transporter ATP-binding protein</fullName>
    </submittedName>
</protein>
<dbReference type="InterPro" id="IPR003593">
    <property type="entry name" value="AAA+_ATPase"/>
</dbReference>
<dbReference type="InterPro" id="IPR017871">
    <property type="entry name" value="ABC_transporter-like_CS"/>
</dbReference>
<dbReference type="PANTHER" id="PTHR42734">
    <property type="entry name" value="METAL TRANSPORT SYSTEM ATP-BINDING PROTEIN TM_0124-RELATED"/>
    <property type="match status" value="1"/>
</dbReference>
<organism evidence="5 6">
    <name type="scientific">Pelotomaculum propionicicum</name>
    <dbReference type="NCBI Taxonomy" id="258475"/>
    <lineage>
        <taxon>Bacteria</taxon>
        <taxon>Bacillati</taxon>
        <taxon>Bacillota</taxon>
        <taxon>Clostridia</taxon>
        <taxon>Eubacteriales</taxon>
        <taxon>Desulfotomaculaceae</taxon>
        <taxon>Pelotomaculum</taxon>
    </lineage>
</organism>
<dbReference type="GO" id="GO:0005524">
    <property type="term" value="F:ATP binding"/>
    <property type="evidence" value="ECO:0007669"/>
    <property type="project" value="UniProtKB-KW"/>
</dbReference>
<dbReference type="PROSITE" id="PS50893">
    <property type="entry name" value="ABC_TRANSPORTER_2"/>
    <property type="match status" value="1"/>
</dbReference>
<dbReference type="FunFam" id="3.40.50.300:FF:000134">
    <property type="entry name" value="Iron-enterobactin ABC transporter ATP-binding protein"/>
    <property type="match status" value="1"/>
</dbReference>
<reference evidence="5 6" key="1">
    <citation type="journal article" date="2018" name="Environ. Microbiol.">
        <title>Novel energy conservation strategies and behaviour of Pelotomaculum schinkii driving syntrophic propionate catabolism.</title>
        <authorList>
            <person name="Hidalgo-Ahumada C.A.P."/>
            <person name="Nobu M.K."/>
            <person name="Narihiro T."/>
            <person name="Tamaki H."/>
            <person name="Liu W.T."/>
            <person name="Kamagata Y."/>
            <person name="Stams A.J.M."/>
            <person name="Imachi H."/>
            <person name="Sousa D.Z."/>
        </authorList>
    </citation>
    <scope>NUCLEOTIDE SEQUENCE [LARGE SCALE GENOMIC DNA]</scope>
    <source>
        <strain evidence="5 6">MGP</strain>
    </source>
</reference>
<accession>A0A4Y7RR00</accession>
<dbReference type="InterPro" id="IPR050153">
    <property type="entry name" value="Metal_Ion_Import_ABC"/>
</dbReference>
<keyword evidence="2" id="KW-0547">Nucleotide-binding</keyword>
<dbReference type="PROSITE" id="PS00211">
    <property type="entry name" value="ABC_TRANSPORTER_1"/>
    <property type="match status" value="1"/>
</dbReference>
<proteinExistence type="predicted"/>
<dbReference type="Gene3D" id="3.40.50.300">
    <property type="entry name" value="P-loop containing nucleotide triphosphate hydrolases"/>
    <property type="match status" value="1"/>
</dbReference>
<dbReference type="InterPro" id="IPR027417">
    <property type="entry name" value="P-loop_NTPase"/>
</dbReference>
<sequence length="263" mass="28665">MSLTVENLSFNYAKRPNLLDGVSLSVAEGDVLCLLGPNGTGKTTLLRCILGILKIKHGKIRVRGRDISSMSTKELAREIAYVPQATTTVFPYQVLDMVIMGRNPHLGVMSAPSARDEEIAREALSKTGILHLENSLFSEISGGERQLVLIARALAQQSNLLVLDEPTANLDYGNQARILKIINELARQGYSIFMTSHFPNHAFLACNKVAIMKGGKILAVGSPDDIVTDSCLSELYCASIKVVSARILDKQRKEVKVCVPMLA</sequence>
<evidence type="ECO:0000313" key="6">
    <source>
        <dbReference type="Proteomes" id="UP000297597"/>
    </source>
</evidence>
<dbReference type="AlphaFoldDB" id="A0A4Y7RR00"/>
<keyword evidence="3 5" id="KW-0067">ATP-binding</keyword>
<dbReference type="PANTHER" id="PTHR42734:SF19">
    <property type="entry name" value="IRON COMPOUNDS ABC TRANSPORTER, ATP-BINDING PROTEIN"/>
    <property type="match status" value="1"/>
</dbReference>
<dbReference type="Proteomes" id="UP000297597">
    <property type="component" value="Unassembled WGS sequence"/>
</dbReference>
<gene>
    <name evidence="5" type="ORF">Pmgp_01622</name>
</gene>
<feature type="domain" description="ABC transporter" evidence="4">
    <location>
        <begin position="3"/>
        <end position="239"/>
    </location>
</feature>
<dbReference type="GO" id="GO:0016887">
    <property type="term" value="F:ATP hydrolysis activity"/>
    <property type="evidence" value="ECO:0007669"/>
    <property type="project" value="InterPro"/>
</dbReference>
<dbReference type="SUPFAM" id="SSF52540">
    <property type="entry name" value="P-loop containing nucleoside triphosphate hydrolases"/>
    <property type="match status" value="1"/>
</dbReference>
<dbReference type="RefSeq" id="WP_243119774.1">
    <property type="nucleotide sequence ID" value="NZ_QFFZ01000014.1"/>
</dbReference>
<dbReference type="SMART" id="SM00382">
    <property type="entry name" value="AAA"/>
    <property type="match status" value="1"/>
</dbReference>
<keyword evidence="6" id="KW-1185">Reference proteome</keyword>
<dbReference type="CDD" id="cd03214">
    <property type="entry name" value="ABC_Iron-Siderophores_B12_Hemin"/>
    <property type="match status" value="1"/>
</dbReference>
<evidence type="ECO:0000313" key="5">
    <source>
        <dbReference type="EMBL" id="TEB11434.1"/>
    </source>
</evidence>
<evidence type="ECO:0000256" key="1">
    <source>
        <dbReference type="ARBA" id="ARBA00022448"/>
    </source>
</evidence>
<name>A0A4Y7RR00_9FIRM</name>